<evidence type="ECO:0000313" key="10">
    <source>
        <dbReference type="EMBL" id="KAJ3842298.1"/>
    </source>
</evidence>
<evidence type="ECO:0000256" key="5">
    <source>
        <dbReference type="ARBA" id="ARBA00022776"/>
    </source>
</evidence>
<evidence type="ECO:0000313" key="11">
    <source>
        <dbReference type="Proteomes" id="UP001163846"/>
    </source>
</evidence>
<evidence type="ECO:0000256" key="6">
    <source>
        <dbReference type="ARBA" id="ARBA00023067"/>
    </source>
</evidence>
<name>A0AA38PG61_9AGAR</name>
<dbReference type="EMBL" id="MU806010">
    <property type="protein sequence ID" value="KAJ3842298.1"/>
    <property type="molecule type" value="Genomic_DNA"/>
</dbReference>
<dbReference type="InterPro" id="IPR016024">
    <property type="entry name" value="ARM-type_fold"/>
</dbReference>
<keyword evidence="11" id="KW-1185">Reference proteome</keyword>
<evidence type="ECO:0000256" key="1">
    <source>
        <dbReference type="ARBA" id="ARBA00004286"/>
    </source>
</evidence>
<dbReference type="Pfam" id="PF12719">
    <property type="entry name" value="Cnd3"/>
    <property type="match status" value="1"/>
</dbReference>
<dbReference type="GO" id="GO:0007076">
    <property type="term" value="P:mitotic chromosome condensation"/>
    <property type="evidence" value="ECO:0007669"/>
    <property type="project" value="InterPro"/>
</dbReference>
<keyword evidence="4" id="KW-0132">Cell division</keyword>
<feature type="compositionally biased region" description="Polar residues" evidence="8">
    <location>
        <begin position="1062"/>
        <end position="1075"/>
    </location>
</feature>
<keyword evidence="3" id="KW-0158">Chromosome</keyword>
<reference evidence="10" key="1">
    <citation type="submission" date="2022-08" db="EMBL/GenBank/DDBJ databases">
        <authorList>
            <consortium name="DOE Joint Genome Institute"/>
            <person name="Min B."/>
            <person name="Riley R."/>
            <person name="Sierra-Patev S."/>
            <person name="Naranjo-Ortiz M."/>
            <person name="Looney B."/>
            <person name="Konkel Z."/>
            <person name="Slot J.C."/>
            <person name="Sakamoto Y."/>
            <person name="Steenwyk J.L."/>
            <person name="Rokas A."/>
            <person name="Carro J."/>
            <person name="Camarero S."/>
            <person name="Ferreira P."/>
            <person name="Molpeceres G."/>
            <person name="Ruiz-Duenas F.J."/>
            <person name="Serrano A."/>
            <person name="Henrissat B."/>
            <person name="Drula E."/>
            <person name="Hughes K.W."/>
            <person name="Mata J.L."/>
            <person name="Ishikawa N.K."/>
            <person name="Vargas-Isla R."/>
            <person name="Ushijima S."/>
            <person name="Smith C.A."/>
            <person name="Ahrendt S."/>
            <person name="Andreopoulos W."/>
            <person name="He G."/>
            <person name="Labutti K."/>
            <person name="Lipzen A."/>
            <person name="Ng V."/>
            <person name="Sandor L."/>
            <person name="Barry K."/>
            <person name="Martinez A.T."/>
            <person name="Xiao Y."/>
            <person name="Gibbons J.G."/>
            <person name="Terashima K."/>
            <person name="Hibbett D.S."/>
            <person name="Grigoriev I.V."/>
        </authorList>
    </citation>
    <scope>NUCLEOTIDE SEQUENCE</scope>
    <source>
        <strain evidence="10">TFB9207</strain>
    </source>
</reference>
<comment type="caution">
    <text evidence="10">The sequence shown here is derived from an EMBL/GenBank/DDBJ whole genome shotgun (WGS) entry which is preliminary data.</text>
</comment>
<keyword evidence="5" id="KW-0498">Mitosis</keyword>
<feature type="region of interest" description="Disordered" evidence="8">
    <location>
        <begin position="546"/>
        <end position="589"/>
    </location>
</feature>
<evidence type="ECO:0000259" key="9">
    <source>
        <dbReference type="Pfam" id="PF12719"/>
    </source>
</evidence>
<keyword evidence="6" id="KW-0226">DNA condensation</keyword>
<accession>A0AA38PG61</accession>
<proteinExistence type="inferred from homology"/>
<feature type="compositionally biased region" description="Acidic residues" evidence="8">
    <location>
        <begin position="551"/>
        <end position="567"/>
    </location>
</feature>
<keyword evidence="7" id="KW-0131">Cell cycle</keyword>
<dbReference type="PANTHER" id="PTHR14418:SF5">
    <property type="entry name" value="CONDENSIN COMPLEX SUBUNIT 3"/>
    <property type="match status" value="1"/>
</dbReference>
<evidence type="ECO:0000256" key="2">
    <source>
        <dbReference type="ARBA" id="ARBA00006533"/>
    </source>
</evidence>
<feature type="compositionally biased region" description="Acidic residues" evidence="8">
    <location>
        <begin position="1106"/>
        <end position="1119"/>
    </location>
</feature>
<dbReference type="GO" id="GO:0051301">
    <property type="term" value="P:cell division"/>
    <property type="evidence" value="ECO:0007669"/>
    <property type="project" value="UniProtKB-KW"/>
</dbReference>
<sequence>MPGRTRAGNQLDTQDSVNAIYSIFDQVQNTSANHQKNIVALHRLFVNLSQLRGRNSAGDTILIGERKFEQAMFDIILRVLQFKKGAAGDRVAKFFGGFMKCINEKSGQDPIDPDDFDGFDVAYTPAARFTERLLKNVLLKGLGAKEKTVRFRIIQLCSELVFNLGEIDTDIYYQLRDALLNRIKDKEWNIRMQAGIGLCKFYGIDEPEDLRENNLEPLSEVLFESLACDNQGEVRRAILVNLPLNKTTIPLILERTRDVEEKTRKLTYTVLETNVTTMDDENSQVIGFAHPKVLSIEQREMIIRNGLGDRDATVRAAAVKLIEKWVETADMTSKDQENGDEPQGLIGLLKLFDLCTDKLVADAIIRLFESDPRHVDDITFGDNYWSTLTPETAFLVRICVDYYKGQIEQIERNDAVIAKAEARLEAILPVVTSFAFRLQEHFNALVEGLRYHGQVASTLDDEARVLQEDDLADKKFMVIEMLKIAISLDYGDEIGRRKMDSLIRDMLTHDFLPEDLVPPCMEVMTQLSTSERDLIRVVAIEVVQSLRDPGDNEDEDAEQDVDPDASFESEAPVSTPTRQKNAMPKPREEMSEAERAHADKIDKRCLCICQSMLERVNGTLENNSSLDGIVKELIYPAVQRKDNESRIQGFRCLGLISLISKNIANMALPFFIKQMKIDQNPEDLRVIILQVVFDILMKYGQAMMVEPYSSAAWVGHFTELLEREETSEEFRAVLCMGLAKLALPAVLVDATIMKLLLIDFFSPQNIKNQKLKQCLSFFFQAYCASSLGNQEMISSLFSPVFCELCDMNSKLDDGEEMASMGQIAGIILDWTHPKKLYNYNVDNPDPAHQNSCLHIDIARDIIKELLNSDSKLFKERKKVVCQLLSKLHLPEVLDEDKAHFVNLLLDKVPSCRPLGDAVSKNAFSKFQVTFNNKYEKQLEGLSAEEYLSLEKHQAEAQFLNDIIPLDDLSMTTRRGRKRRSGSVTSSAAEEEPSTSKNTRGRKAKAKRARLSTSDNESDEDSDRSDHETEHGSPPASRHSSVAPTRTMPKRQATRRAPVDPITISSDSEQDTTPRNQRPLPTLNTKREDQDDSNSEHVSQATGHSDSEEEDEVSGLLVDE</sequence>
<organism evidence="10 11">
    <name type="scientific">Lentinula raphanica</name>
    <dbReference type="NCBI Taxonomy" id="153919"/>
    <lineage>
        <taxon>Eukaryota</taxon>
        <taxon>Fungi</taxon>
        <taxon>Dikarya</taxon>
        <taxon>Basidiomycota</taxon>
        <taxon>Agaricomycotina</taxon>
        <taxon>Agaricomycetes</taxon>
        <taxon>Agaricomycetidae</taxon>
        <taxon>Agaricales</taxon>
        <taxon>Marasmiineae</taxon>
        <taxon>Omphalotaceae</taxon>
        <taxon>Lentinula</taxon>
    </lineage>
</organism>
<dbReference type="PANTHER" id="PTHR14418">
    <property type="entry name" value="CONDENSIN COMPLEX SUBUNIT 3-RELATED"/>
    <property type="match status" value="1"/>
</dbReference>
<dbReference type="GO" id="GO:0000796">
    <property type="term" value="C:condensin complex"/>
    <property type="evidence" value="ECO:0007669"/>
    <property type="project" value="InterPro"/>
</dbReference>
<evidence type="ECO:0000256" key="7">
    <source>
        <dbReference type="ARBA" id="ARBA00023306"/>
    </source>
</evidence>
<feature type="region of interest" description="Disordered" evidence="8">
    <location>
        <begin position="970"/>
        <end position="1119"/>
    </location>
</feature>
<dbReference type="InterPro" id="IPR025977">
    <property type="entry name" value="Cnd3_C"/>
</dbReference>
<evidence type="ECO:0000256" key="4">
    <source>
        <dbReference type="ARBA" id="ARBA00022618"/>
    </source>
</evidence>
<feature type="domain" description="Nuclear condensin complex subunit 3 C-terminal" evidence="9">
    <location>
        <begin position="604"/>
        <end position="889"/>
    </location>
</feature>
<dbReference type="InterPro" id="IPR011989">
    <property type="entry name" value="ARM-like"/>
</dbReference>
<dbReference type="Gene3D" id="1.25.10.10">
    <property type="entry name" value="Leucine-rich Repeat Variant"/>
    <property type="match status" value="1"/>
</dbReference>
<dbReference type="GO" id="GO:0000793">
    <property type="term" value="C:condensed chromosome"/>
    <property type="evidence" value="ECO:0007669"/>
    <property type="project" value="TreeGrafter"/>
</dbReference>
<comment type="subcellular location">
    <subcellularLocation>
        <location evidence="1">Chromosome</location>
    </subcellularLocation>
</comment>
<dbReference type="InterPro" id="IPR027165">
    <property type="entry name" value="CND3"/>
</dbReference>
<gene>
    <name evidence="10" type="ORF">F5878DRAFT_406000</name>
</gene>
<evidence type="ECO:0000256" key="3">
    <source>
        <dbReference type="ARBA" id="ARBA00022454"/>
    </source>
</evidence>
<dbReference type="AlphaFoldDB" id="A0AA38PG61"/>
<evidence type="ECO:0000256" key="8">
    <source>
        <dbReference type="SAM" id="MobiDB-lite"/>
    </source>
</evidence>
<dbReference type="Proteomes" id="UP001163846">
    <property type="component" value="Unassembled WGS sequence"/>
</dbReference>
<comment type="similarity">
    <text evidence="2">Belongs to the CND3 (condensin subunit 3) family.</text>
</comment>
<protein>
    <submittedName>
        <fullName evidence="10">Nuclear condensing complex subunit</fullName>
    </submittedName>
</protein>
<dbReference type="SUPFAM" id="SSF48371">
    <property type="entry name" value="ARM repeat"/>
    <property type="match status" value="1"/>
</dbReference>
<feature type="compositionally biased region" description="Basic residues" evidence="8">
    <location>
        <begin position="998"/>
        <end position="1009"/>
    </location>
</feature>